<dbReference type="EC" id="2.3.1.225" evidence="10"/>
<dbReference type="OrthoDB" id="4096362at2759"/>
<feature type="region of interest" description="Disordered" evidence="11">
    <location>
        <begin position="407"/>
        <end position="528"/>
    </location>
</feature>
<keyword evidence="7" id="KW-0449">Lipoprotein</keyword>
<keyword evidence="6" id="KW-0564">Palmitate</keyword>
<evidence type="ECO:0000256" key="6">
    <source>
        <dbReference type="ARBA" id="ARBA00023139"/>
    </source>
</evidence>
<dbReference type="EMBL" id="JAGTXO010000032">
    <property type="protein sequence ID" value="KAG8460528.1"/>
    <property type="molecule type" value="Genomic_DNA"/>
</dbReference>
<evidence type="ECO:0000256" key="8">
    <source>
        <dbReference type="ARBA" id="ARBA00023315"/>
    </source>
</evidence>
<dbReference type="Proteomes" id="UP000751190">
    <property type="component" value="Unassembled WGS sequence"/>
</dbReference>
<evidence type="ECO:0000313" key="14">
    <source>
        <dbReference type="Proteomes" id="UP000751190"/>
    </source>
</evidence>
<evidence type="ECO:0000256" key="2">
    <source>
        <dbReference type="ARBA" id="ARBA00022679"/>
    </source>
</evidence>
<dbReference type="PANTHER" id="PTHR22883:SF43">
    <property type="entry name" value="PALMITOYLTRANSFERASE APP"/>
    <property type="match status" value="1"/>
</dbReference>
<feature type="compositionally biased region" description="Gly residues" evidence="11">
    <location>
        <begin position="494"/>
        <end position="507"/>
    </location>
</feature>
<dbReference type="Pfam" id="PF01529">
    <property type="entry name" value="DHHC"/>
    <property type="match status" value="1"/>
</dbReference>
<feature type="transmembrane region" description="Helical" evidence="10">
    <location>
        <begin position="70"/>
        <end position="90"/>
    </location>
</feature>
<dbReference type="PROSITE" id="PS50216">
    <property type="entry name" value="DHHC"/>
    <property type="match status" value="1"/>
</dbReference>
<keyword evidence="4 10" id="KW-1133">Transmembrane helix</keyword>
<comment type="subcellular location">
    <subcellularLocation>
        <location evidence="1">Endomembrane system</location>
        <topology evidence="1">Multi-pass membrane protein</topology>
    </subcellularLocation>
</comment>
<evidence type="ECO:0000256" key="3">
    <source>
        <dbReference type="ARBA" id="ARBA00022692"/>
    </source>
</evidence>
<keyword evidence="2 10" id="KW-0808">Transferase</keyword>
<dbReference type="AlphaFoldDB" id="A0A8J5XBI3"/>
<reference evidence="13" key="1">
    <citation type="submission" date="2021-05" db="EMBL/GenBank/DDBJ databases">
        <title>The genome of the haptophyte Pavlova lutheri (Diacronema luteri, Pavlovales) - a model for lipid biosynthesis in eukaryotic algae.</title>
        <authorList>
            <person name="Hulatt C.J."/>
            <person name="Posewitz M.C."/>
        </authorList>
    </citation>
    <scope>NUCLEOTIDE SEQUENCE</scope>
    <source>
        <strain evidence="13">NIVA-4/92</strain>
    </source>
</reference>
<evidence type="ECO:0000256" key="7">
    <source>
        <dbReference type="ARBA" id="ARBA00023288"/>
    </source>
</evidence>
<feature type="transmembrane region" description="Helical" evidence="10">
    <location>
        <begin position="40"/>
        <end position="58"/>
    </location>
</feature>
<feature type="region of interest" description="Disordered" evidence="11">
    <location>
        <begin position="327"/>
        <end position="347"/>
    </location>
</feature>
<comment type="caution">
    <text evidence="13">The sequence shown here is derived from an EMBL/GenBank/DDBJ whole genome shotgun (WGS) entry which is preliminary data.</text>
</comment>
<feature type="transmembrane region" description="Helical" evidence="10">
    <location>
        <begin position="168"/>
        <end position="193"/>
    </location>
</feature>
<evidence type="ECO:0000256" key="4">
    <source>
        <dbReference type="ARBA" id="ARBA00022989"/>
    </source>
</evidence>
<organism evidence="13 14">
    <name type="scientific">Diacronema lutheri</name>
    <name type="common">Unicellular marine alga</name>
    <name type="synonym">Monochrysis lutheri</name>
    <dbReference type="NCBI Taxonomy" id="2081491"/>
    <lineage>
        <taxon>Eukaryota</taxon>
        <taxon>Haptista</taxon>
        <taxon>Haptophyta</taxon>
        <taxon>Pavlovophyceae</taxon>
        <taxon>Pavlovales</taxon>
        <taxon>Pavlovaceae</taxon>
        <taxon>Diacronema</taxon>
    </lineage>
</organism>
<dbReference type="GO" id="GO:0006612">
    <property type="term" value="P:protein targeting to membrane"/>
    <property type="evidence" value="ECO:0007669"/>
    <property type="project" value="TreeGrafter"/>
</dbReference>
<keyword evidence="14" id="KW-1185">Reference proteome</keyword>
<evidence type="ECO:0000256" key="1">
    <source>
        <dbReference type="ARBA" id="ARBA00004127"/>
    </source>
</evidence>
<feature type="domain" description="Palmitoyltransferase DHHC" evidence="12">
    <location>
        <begin position="121"/>
        <end position="274"/>
    </location>
</feature>
<dbReference type="GO" id="GO:0005783">
    <property type="term" value="C:endoplasmic reticulum"/>
    <property type="evidence" value="ECO:0007669"/>
    <property type="project" value="TreeGrafter"/>
</dbReference>
<feature type="compositionally biased region" description="Low complexity" evidence="11">
    <location>
        <begin position="407"/>
        <end position="424"/>
    </location>
</feature>
<evidence type="ECO:0000256" key="11">
    <source>
        <dbReference type="SAM" id="MobiDB-lite"/>
    </source>
</evidence>
<keyword evidence="3 10" id="KW-0812">Transmembrane</keyword>
<dbReference type="InterPro" id="IPR001594">
    <property type="entry name" value="Palmitoyltrfase_DHHC"/>
</dbReference>
<keyword evidence="8 10" id="KW-0012">Acyltransferase</keyword>
<sequence length="528" mass="55021">MSPRGCEPALCLSACGVCDAGTPIACCPERTWQWPECSVYRTWLLMITAPSVAFFVLVCPDLSRRLSPLVLGFGVVGYVVASLLLLATAFRDPGSIQPPQANKSATARYYIREVLVRGHTLELKFCVTCNLYRPLRASHCRECNRCVLKWDHHCPWVGNCIGLRNYPLFLGFIAAASLFTAYVCAFSVVELALLARMAQRAAGGAPGGAHAPAKQPYALRTDTALGAFFEAVTQCPTALVLAIYTAIVVALLAMLGAYHVYLVSVNETTNENVKDAFYEGNPFSESCARNWGKVFCALSEVQGTELGRDAAAAEGADARACGVAAEAADTPAGPRAGGEGSDQPLPPVAELDVEVSARQKRYQATLRRLSVTEVELGAVGRGARAGAPGVDGDDACAARALSARASSEGVGAFGGAAAAPPSDGGESDTSASHAGASRPLLDAVRQPSPMGKPRGAPVRALSARRPARRSEEPTSGTRAAPRSADASDDDGDGRTAGGTGRRAGGAAGAALALRLPPLGREQYAELAS</sequence>
<evidence type="ECO:0000256" key="10">
    <source>
        <dbReference type="RuleBase" id="RU079119"/>
    </source>
</evidence>
<comment type="domain">
    <text evidence="10">The DHHC domain is required for palmitoyltransferase activity.</text>
</comment>
<dbReference type="PANTHER" id="PTHR22883">
    <property type="entry name" value="ZINC FINGER DHHC DOMAIN CONTAINING PROTEIN"/>
    <property type="match status" value="1"/>
</dbReference>
<evidence type="ECO:0000313" key="13">
    <source>
        <dbReference type="EMBL" id="KAG8460528.1"/>
    </source>
</evidence>
<comment type="similarity">
    <text evidence="10">Belongs to the DHHC palmitoyltransferase family.</text>
</comment>
<dbReference type="GO" id="GO:0005794">
    <property type="term" value="C:Golgi apparatus"/>
    <property type="evidence" value="ECO:0007669"/>
    <property type="project" value="TreeGrafter"/>
</dbReference>
<protein>
    <recommendedName>
        <fullName evidence="10">Palmitoyltransferase</fullName>
        <ecNumber evidence="10">2.3.1.225</ecNumber>
    </recommendedName>
</protein>
<keyword evidence="5 10" id="KW-0472">Membrane</keyword>
<evidence type="ECO:0000259" key="12">
    <source>
        <dbReference type="Pfam" id="PF01529"/>
    </source>
</evidence>
<dbReference type="GO" id="GO:0019706">
    <property type="term" value="F:protein-cysteine S-palmitoyltransferase activity"/>
    <property type="evidence" value="ECO:0007669"/>
    <property type="project" value="UniProtKB-EC"/>
</dbReference>
<comment type="catalytic activity">
    <reaction evidence="9 10">
        <text>L-cysteinyl-[protein] + hexadecanoyl-CoA = S-hexadecanoyl-L-cysteinyl-[protein] + CoA</text>
        <dbReference type="Rhea" id="RHEA:36683"/>
        <dbReference type="Rhea" id="RHEA-COMP:10131"/>
        <dbReference type="Rhea" id="RHEA-COMP:11032"/>
        <dbReference type="ChEBI" id="CHEBI:29950"/>
        <dbReference type="ChEBI" id="CHEBI:57287"/>
        <dbReference type="ChEBI" id="CHEBI:57379"/>
        <dbReference type="ChEBI" id="CHEBI:74151"/>
        <dbReference type="EC" id="2.3.1.225"/>
    </reaction>
</comment>
<feature type="compositionally biased region" description="Low complexity" evidence="11">
    <location>
        <begin position="508"/>
        <end position="520"/>
    </location>
</feature>
<evidence type="ECO:0000256" key="5">
    <source>
        <dbReference type="ARBA" id="ARBA00023136"/>
    </source>
</evidence>
<gene>
    <name evidence="13" type="ORF">KFE25_013178</name>
</gene>
<proteinExistence type="inferred from homology"/>
<evidence type="ECO:0000256" key="9">
    <source>
        <dbReference type="ARBA" id="ARBA00048048"/>
    </source>
</evidence>
<name>A0A8J5XBI3_DIALT</name>
<dbReference type="InterPro" id="IPR039859">
    <property type="entry name" value="PFA4/ZDH16/20/ERF2-like"/>
</dbReference>
<feature type="transmembrane region" description="Helical" evidence="10">
    <location>
        <begin position="238"/>
        <end position="261"/>
    </location>
</feature>
<accession>A0A8J5XBI3</accession>